<feature type="transmembrane region" description="Helical" evidence="8">
    <location>
        <begin position="287"/>
        <end position="308"/>
    </location>
</feature>
<gene>
    <name evidence="10" type="ORF">BSL82_11555</name>
</gene>
<evidence type="ECO:0000256" key="3">
    <source>
        <dbReference type="ARBA" id="ARBA00022448"/>
    </source>
</evidence>
<keyword evidence="7 8" id="KW-0472">Membrane</keyword>
<comment type="subcellular location">
    <subcellularLocation>
        <location evidence="1">Cell membrane</location>
        <topology evidence="1">Multi-pass membrane protein</topology>
    </subcellularLocation>
</comment>
<dbReference type="PROSITE" id="PS50850">
    <property type="entry name" value="MFS"/>
    <property type="match status" value="1"/>
</dbReference>
<dbReference type="STRING" id="1921510.BSL82_11555"/>
<keyword evidence="5 8" id="KW-0812">Transmembrane</keyword>
<feature type="transmembrane region" description="Helical" evidence="8">
    <location>
        <begin position="320"/>
        <end position="341"/>
    </location>
</feature>
<feature type="transmembrane region" description="Helical" evidence="8">
    <location>
        <begin position="378"/>
        <end position="398"/>
    </location>
</feature>
<dbReference type="KEGG" id="sphj:BSL82_11555"/>
<dbReference type="PRINTS" id="PR01036">
    <property type="entry name" value="TCRTETB"/>
</dbReference>
<dbReference type="OrthoDB" id="9812221at2"/>
<organism evidence="10 11">
    <name type="scientific">Tardibacter chloracetimidivorans</name>
    <dbReference type="NCBI Taxonomy" id="1921510"/>
    <lineage>
        <taxon>Bacteria</taxon>
        <taxon>Pseudomonadati</taxon>
        <taxon>Pseudomonadota</taxon>
        <taxon>Alphaproteobacteria</taxon>
        <taxon>Sphingomonadales</taxon>
        <taxon>Sphingomonadaceae</taxon>
        <taxon>Tardibacter</taxon>
    </lineage>
</organism>
<dbReference type="SUPFAM" id="SSF103473">
    <property type="entry name" value="MFS general substrate transporter"/>
    <property type="match status" value="1"/>
</dbReference>
<reference evidence="11" key="1">
    <citation type="submission" date="2016-11" db="EMBL/GenBank/DDBJ databases">
        <title>Complete Genome Sequence of alachlor-degrading Sphingomonas sp. strain JJ-A5.</title>
        <authorList>
            <person name="Lee H."/>
            <person name="Ka J.-O."/>
        </authorList>
    </citation>
    <scope>NUCLEOTIDE SEQUENCE [LARGE SCALE GENOMIC DNA]</scope>
    <source>
        <strain evidence="11">JJ-A5</strain>
    </source>
</reference>
<dbReference type="Proteomes" id="UP000182063">
    <property type="component" value="Chromosome"/>
</dbReference>
<keyword evidence="3" id="KW-0813">Transport</keyword>
<keyword evidence="4" id="KW-1003">Cell membrane</keyword>
<protein>
    <submittedName>
        <fullName evidence="10">EmrB/QacA family drug resistance transporter</fullName>
    </submittedName>
</protein>
<feature type="domain" description="Major facilitator superfamily (MFS) profile" evidence="9">
    <location>
        <begin position="34"/>
        <end position="518"/>
    </location>
</feature>
<evidence type="ECO:0000313" key="11">
    <source>
        <dbReference type="Proteomes" id="UP000182063"/>
    </source>
</evidence>
<accession>A0A1L3ZW59</accession>
<evidence type="ECO:0000256" key="1">
    <source>
        <dbReference type="ARBA" id="ARBA00004651"/>
    </source>
</evidence>
<dbReference type="Gene3D" id="1.20.1250.20">
    <property type="entry name" value="MFS general substrate transporter like domains"/>
    <property type="match status" value="1"/>
</dbReference>
<dbReference type="AlphaFoldDB" id="A0A1L3ZW59"/>
<evidence type="ECO:0000256" key="2">
    <source>
        <dbReference type="ARBA" id="ARBA00008537"/>
    </source>
</evidence>
<dbReference type="InterPro" id="IPR011701">
    <property type="entry name" value="MFS"/>
</dbReference>
<dbReference type="InterPro" id="IPR036259">
    <property type="entry name" value="MFS_trans_sf"/>
</dbReference>
<dbReference type="PANTHER" id="PTHR42718:SF9">
    <property type="entry name" value="MAJOR FACILITATOR SUPERFAMILY MULTIDRUG TRANSPORTER MFSC"/>
    <property type="match status" value="1"/>
</dbReference>
<feature type="transmembrane region" description="Helical" evidence="8">
    <location>
        <begin position="72"/>
        <end position="91"/>
    </location>
</feature>
<evidence type="ECO:0000256" key="8">
    <source>
        <dbReference type="SAM" id="Phobius"/>
    </source>
</evidence>
<dbReference type="PANTHER" id="PTHR42718">
    <property type="entry name" value="MAJOR FACILITATOR SUPERFAMILY MULTIDRUG TRANSPORTER MFSC"/>
    <property type="match status" value="1"/>
</dbReference>
<feature type="transmembrane region" description="Helical" evidence="8">
    <location>
        <begin position="158"/>
        <end position="179"/>
    </location>
</feature>
<dbReference type="Gene3D" id="1.20.1720.10">
    <property type="entry name" value="Multidrug resistance protein D"/>
    <property type="match status" value="1"/>
</dbReference>
<evidence type="ECO:0000259" key="9">
    <source>
        <dbReference type="PROSITE" id="PS50850"/>
    </source>
</evidence>
<keyword evidence="6 8" id="KW-1133">Transmembrane helix</keyword>
<dbReference type="EMBL" id="CP018221">
    <property type="protein sequence ID" value="API59872.1"/>
    <property type="molecule type" value="Genomic_DNA"/>
</dbReference>
<keyword evidence="11" id="KW-1185">Reference proteome</keyword>
<feature type="transmembrane region" description="Helical" evidence="8">
    <location>
        <begin position="185"/>
        <end position="208"/>
    </location>
</feature>
<feature type="transmembrane region" description="Helical" evidence="8">
    <location>
        <begin position="33"/>
        <end position="52"/>
    </location>
</feature>
<dbReference type="CDD" id="cd17503">
    <property type="entry name" value="MFS_LmrB_MDR_like"/>
    <property type="match status" value="1"/>
</dbReference>
<sequence>MASAAGPAQAPSTPQRASGAVGEAALSVAQRGFLTVGVMAAMVMQVLDTTIANVALPHMQASLNATSDTVTWVLTSYIVAAAIATPITGWLSDRFGSRNLFLFAVSGFIIASMLCGIATSLEEMVAFRLLQGICGAFIPPLSQTVMMDINPPERQAKAMSIWGMGVMVGPIMGPVLGGWLTENYSWRWCFYVNVPIGALTLAILWLLLPSRPRTERRFDGFGFGMIALGVASFQLMLDRGQHEDWFQSWEILIEGGIAIAALWVAVVHLATAKRPLFERALFRDRNLVAGMFFMLLIGAITLAPLALLPPMLQHLYGYSVIYTGMVLAPRGAGVLITMFISSQFAGKIDLRFVIATGMLIISYSLWEMAQWSLDVGPASIVTTGFLQGLGMGLVFMQLNTLAFATLDRRWRTDGTSLMNLLRSLGASAGISLCTTLLTQNTQTTHEHLTRFVTRSALDVIDPAQATRYGEIGGAALAAVNAELTRQATMIAYLNDFYMLAIVTLVCTPLVFVLRNPRGPVEQVHLGE</sequence>
<evidence type="ECO:0000313" key="10">
    <source>
        <dbReference type="EMBL" id="API59872.1"/>
    </source>
</evidence>
<dbReference type="GO" id="GO:0022857">
    <property type="term" value="F:transmembrane transporter activity"/>
    <property type="evidence" value="ECO:0007669"/>
    <property type="project" value="InterPro"/>
</dbReference>
<dbReference type="GO" id="GO:0005886">
    <property type="term" value="C:plasma membrane"/>
    <property type="evidence" value="ECO:0007669"/>
    <property type="project" value="UniProtKB-SubCell"/>
</dbReference>
<feature type="transmembrane region" description="Helical" evidence="8">
    <location>
        <begin position="348"/>
        <end position="366"/>
    </location>
</feature>
<comment type="similarity">
    <text evidence="2">Belongs to the major facilitator superfamily. EmrB family.</text>
</comment>
<dbReference type="RefSeq" id="WP_072597662.1">
    <property type="nucleotide sequence ID" value="NZ_CP018221.1"/>
</dbReference>
<evidence type="ECO:0000256" key="4">
    <source>
        <dbReference type="ARBA" id="ARBA00022475"/>
    </source>
</evidence>
<dbReference type="NCBIfam" id="TIGR00711">
    <property type="entry name" value="efflux_EmrB"/>
    <property type="match status" value="1"/>
</dbReference>
<dbReference type="InterPro" id="IPR020846">
    <property type="entry name" value="MFS_dom"/>
</dbReference>
<evidence type="ECO:0000256" key="5">
    <source>
        <dbReference type="ARBA" id="ARBA00022692"/>
    </source>
</evidence>
<feature type="transmembrane region" description="Helical" evidence="8">
    <location>
        <begin position="496"/>
        <end position="513"/>
    </location>
</feature>
<proteinExistence type="inferred from homology"/>
<name>A0A1L3ZW59_9SPHN</name>
<feature type="transmembrane region" description="Helical" evidence="8">
    <location>
        <begin position="125"/>
        <end position="146"/>
    </location>
</feature>
<feature type="transmembrane region" description="Helical" evidence="8">
    <location>
        <begin position="220"/>
        <end position="237"/>
    </location>
</feature>
<dbReference type="Pfam" id="PF07690">
    <property type="entry name" value="MFS_1"/>
    <property type="match status" value="1"/>
</dbReference>
<dbReference type="InterPro" id="IPR004638">
    <property type="entry name" value="EmrB-like"/>
</dbReference>
<feature type="transmembrane region" description="Helical" evidence="8">
    <location>
        <begin position="100"/>
        <end position="119"/>
    </location>
</feature>
<evidence type="ECO:0000256" key="7">
    <source>
        <dbReference type="ARBA" id="ARBA00023136"/>
    </source>
</evidence>
<feature type="transmembrane region" description="Helical" evidence="8">
    <location>
        <begin position="249"/>
        <end position="267"/>
    </location>
</feature>
<evidence type="ECO:0000256" key="6">
    <source>
        <dbReference type="ARBA" id="ARBA00022989"/>
    </source>
</evidence>